<evidence type="ECO:0000256" key="1">
    <source>
        <dbReference type="ARBA" id="ARBA00001947"/>
    </source>
</evidence>
<dbReference type="InterPro" id="IPR013154">
    <property type="entry name" value="ADH-like_N"/>
</dbReference>
<accession>A0A1C3MWU3</accession>
<dbReference type="OrthoDB" id="334894at2"/>
<organism evidence="8 9">
    <name type="scientific">Micromonospora krabiensis</name>
    <dbReference type="NCBI Taxonomy" id="307121"/>
    <lineage>
        <taxon>Bacteria</taxon>
        <taxon>Bacillati</taxon>
        <taxon>Actinomycetota</taxon>
        <taxon>Actinomycetes</taxon>
        <taxon>Micromonosporales</taxon>
        <taxon>Micromonosporaceae</taxon>
        <taxon>Micromonospora</taxon>
    </lineage>
</organism>
<dbReference type="InterPro" id="IPR020843">
    <property type="entry name" value="ER"/>
</dbReference>
<comment type="similarity">
    <text evidence="2 6">Belongs to the zinc-containing alcohol dehydrogenase family.</text>
</comment>
<dbReference type="Pfam" id="PF00107">
    <property type="entry name" value="ADH_zinc_N"/>
    <property type="match status" value="1"/>
</dbReference>
<comment type="cofactor">
    <cofactor evidence="1 6">
        <name>Zn(2+)</name>
        <dbReference type="ChEBI" id="CHEBI:29105"/>
    </cofactor>
</comment>
<keyword evidence="5" id="KW-0560">Oxidoreductase</keyword>
<dbReference type="FunFam" id="3.40.50.720:FF:000003">
    <property type="entry name" value="S-(hydroxymethyl)glutathione dehydrogenase"/>
    <property type="match status" value="1"/>
</dbReference>
<dbReference type="PATRIC" id="fig|307121.4.peg.261"/>
<evidence type="ECO:0000256" key="6">
    <source>
        <dbReference type="RuleBase" id="RU361277"/>
    </source>
</evidence>
<dbReference type="InterPro" id="IPR036291">
    <property type="entry name" value="NAD(P)-bd_dom_sf"/>
</dbReference>
<dbReference type="PROSITE" id="PS00059">
    <property type="entry name" value="ADH_ZINC"/>
    <property type="match status" value="1"/>
</dbReference>
<dbReference type="Proteomes" id="UP000199393">
    <property type="component" value="Chromosome I"/>
</dbReference>
<name>A0A1C3MWU3_9ACTN</name>
<evidence type="ECO:0000256" key="2">
    <source>
        <dbReference type="ARBA" id="ARBA00008072"/>
    </source>
</evidence>
<evidence type="ECO:0000259" key="7">
    <source>
        <dbReference type="SMART" id="SM00829"/>
    </source>
</evidence>
<dbReference type="PANTHER" id="PTHR43350">
    <property type="entry name" value="NAD-DEPENDENT ALCOHOL DEHYDROGENASE"/>
    <property type="match status" value="1"/>
</dbReference>
<dbReference type="SUPFAM" id="SSF50129">
    <property type="entry name" value="GroES-like"/>
    <property type="match status" value="1"/>
</dbReference>
<evidence type="ECO:0000256" key="5">
    <source>
        <dbReference type="ARBA" id="ARBA00023002"/>
    </source>
</evidence>
<dbReference type="SMART" id="SM00829">
    <property type="entry name" value="PKS_ER"/>
    <property type="match status" value="1"/>
</dbReference>
<keyword evidence="3 6" id="KW-0479">Metal-binding</keyword>
<dbReference type="CDD" id="cd08278">
    <property type="entry name" value="benzyl_alcohol_DH"/>
    <property type="match status" value="1"/>
</dbReference>
<dbReference type="STRING" id="307121.GA0070620_0242"/>
<reference evidence="9" key="1">
    <citation type="submission" date="2016-06" db="EMBL/GenBank/DDBJ databases">
        <authorList>
            <person name="Varghese N."/>
        </authorList>
    </citation>
    <scope>NUCLEOTIDE SEQUENCE [LARGE SCALE GENOMIC DNA]</scope>
    <source>
        <strain evidence="9">DSM 45344</strain>
    </source>
</reference>
<dbReference type="PANTHER" id="PTHR43350:SF21">
    <property type="entry name" value="S-NITROSOMYCOTHIOL REDUCTASE MSCR"/>
    <property type="match status" value="1"/>
</dbReference>
<evidence type="ECO:0000256" key="4">
    <source>
        <dbReference type="ARBA" id="ARBA00022833"/>
    </source>
</evidence>
<dbReference type="Gene3D" id="3.90.180.10">
    <property type="entry name" value="Medium-chain alcohol dehydrogenases, catalytic domain"/>
    <property type="match status" value="1"/>
</dbReference>
<dbReference type="Pfam" id="PF08240">
    <property type="entry name" value="ADH_N"/>
    <property type="match status" value="1"/>
</dbReference>
<dbReference type="GO" id="GO:0008270">
    <property type="term" value="F:zinc ion binding"/>
    <property type="evidence" value="ECO:0007669"/>
    <property type="project" value="InterPro"/>
</dbReference>
<dbReference type="InterPro" id="IPR011032">
    <property type="entry name" value="GroES-like_sf"/>
</dbReference>
<dbReference type="InterPro" id="IPR013149">
    <property type="entry name" value="ADH-like_C"/>
</dbReference>
<dbReference type="EMBL" id="LT598496">
    <property type="protein sequence ID" value="SBV24801.1"/>
    <property type="molecule type" value="Genomic_DNA"/>
</dbReference>
<dbReference type="InterPro" id="IPR002328">
    <property type="entry name" value="ADH_Zn_CS"/>
</dbReference>
<evidence type="ECO:0000313" key="9">
    <source>
        <dbReference type="Proteomes" id="UP000199393"/>
    </source>
</evidence>
<protein>
    <submittedName>
        <fullName evidence="8">Aryl-alcohol dehydrogenase</fullName>
    </submittedName>
</protein>
<sequence>MQIRAAVSPGPGERFAFENLQLDEPRGDEVLVRIVATGICQTDAHARNGHLPVPQPIVLGHEGAGVVEQVGPDITDLQPGDHVVLSFQSCGVCPQCLAGHPAYCEQAMAANFSGARIDGTRGLHRIDSGAEEVSGHFFGQSSFATHALATRRNTVKVDKDLPLELLGPLGCGFQTGAGAVLNSFAISAGDTIAIFGVGAVGFGALMAARLAGASTIIAVDVNAQRLALAADLGATHTINARESDVARTIQEITGSGVAYVVDTTGRPDMLNHAVDALRPLGRVGLVAGGAPDTVVPAGKLAFGKTVSGIVQGDAVPQLFIPRLVELYRAGRFPIDRLVRFYDFDDIEAAFAAAGSGEAVKPVLKVASAGEHATKP</sequence>
<proteinExistence type="inferred from homology"/>
<evidence type="ECO:0000313" key="8">
    <source>
        <dbReference type="EMBL" id="SBV24801.1"/>
    </source>
</evidence>
<feature type="domain" description="Enoyl reductase (ER)" evidence="7">
    <location>
        <begin position="10"/>
        <end position="363"/>
    </location>
</feature>
<evidence type="ECO:0000256" key="3">
    <source>
        <dbReference type="ARBA" id="ARBA00022723"/>
    </source>
</evidence>
<dbReference type="GO" id="GO:0016491">
    <property type="term" value="F:oxidoreductase activity"/>
    <property type="evidence" value="ECO:0007669"/>
    <property type="project" value="UniProtKB-KW"/>
</dbReference>
<keyword evidence="9" id="KW-1185">Reference proteome</keyword>
<dbReference type="AlphaFoldDB" id="A0A1C3MWU3"/>
<gene>
    <name evidence="8" type="ORF">GA0070620_0242</name>
</gene>
<dbReference type="RefSeq" id="WP_091587701.1">
    <property type="nucleotide sequence ID" value="NZ_JBHRWG010000002.1"/>
</dbReference>
<dbReference type="SUPFAM" id="SSF51735">
    <property type="entry name" value="NAD(P)-binding Rossmann-fold domains"/>
    <property type="match status" value="1"/>
</dbReference>
<keyword evidence="4 6" id="KW-0862">Zinc</keyword>
<dbReference type="Gene3D" id="3.40.50.720">
    <property type="entry name" value="NAD(P)-binding Rossmann-like Domain"/>
    <property type="match status" value="1"/>
</dbReference>